<dbReference type="OrthoDB" id="565904at2759"/>
<dbReference type="AlphaFoldDB" id="A0A6P8ZYK8"/>
<dbReference type="GO" id="GO:0000302">
    <property type="term" value="P:response to reactive oxygen species"/>
    <property type="evidence" value="ECO:0007669"/>
    <property type="project" value="TreeGrafter"/>
</dbReference>
<dbReference type="Gene3D" id="2.40.128.20">
    <property type="match status" value="2"/>
</dbReference>
<dbReference type="KEGG" id="tpal:117650948"/>
<keyword evidence="1" id="KW-0732">Signal</keyword>
<evidence type="ECO:0000313" key="3">
    <source>
        <dbReference type="RefSeq" id="XP_034250497.1"/>
    </source>
</evidence>
<dbReference type="Proteomes" id="UP000515158">
    <property type="component" value="Unplaced"/>
</dbReference>
<sequence length="423" mass="46191">MCRPLHLVLAVVAVLGVPVAAAQQAALCPQPKTQAGFLADSFAGEWHEMKRVPWAFDTESDGDCGTVRFSWITKNDVKEKLAIDNYYFMPRSVLGVGYSNRSVSRIVLSAVPDDIANGKFTATFDTQTAEEKRLYPPFKYWVLGTDYDSYAVVFSCQEPPGSIVPHINLWVLSMHPSSYTAEVDAKVTALITAAGLDPSILRPVQHQYGCPTIERCQQCNKPMNVDLEKLKGPWWSVQHSHYADEYDHGSCRSTQFVPESGGINLESTMIYKLTPKEQDTIEITKSQWQRRGDGSFDNTVGGVLCVQGTDYDSWAVVSVCRSTYNVLPVFPMRPFGVRMLASEGGVFVLSRKTGLTPQQQLEANKAVVMAGMPVAHMQATPSTPCPKALLPGSTASAGSTTKTPAVLLLSVLAAALGHLRPAQ</sequence>
<keyword evidence="2" id="KW-1185">Reference proteome</keyword>
<gene>
    <name evidence="3" type="primary">LOC117650948</name>
</gene>
<organism evidence="3">
    <name type="scientific">Thrips palmi</name>
    <name type="common">Melon thrips</name>
    <dbReference type="NCBI Taxonomy" id="161013"/>
    <lineage>
        <taxon>Eukaryota</taxon>
        <taxon>Metazoa</taxon>
        <taxon>Ecdysozoa</taxon>
        <taxon>Arthropoda</taxon>
        <taxon>Hexapoda</taxon>
        <taxon>Insecta</taxon>
        <taxon>Pterygota</taxon>
        <taxon>Neoptera</taxon>
        <taxon>Paraneoptera</taxon>
        <taxon>Thysanoptera</taxon>
        <taxon>Terebrantia</taxon>
        <taxon>Thripoidea</taxon>
        <taxon>Thripidae</taxon>
        <taxon>Thrips</taxon>
    </lineage>
</organism>
<reference evidence="3" key="1">
    <citation type="submission" date="2025-08" db="UniProtKB">
        <authorList>
            <consortium name="RefSeq"/>
        </authorList>
    </citation>
    <scope>IDENTIFICATION</scope>
    <source>
        <tissue evidence="3">Total insect</tissue>
    </source>
</reference>
<dbReference type="RefSeq" id="XP_034250497.1">
    <property type="nucleotide sequence ID" value="XM_034394606.1"/>
</dbReference>
<evidence type="ECO:0000313" key="2">
    <source>
        <dbReference type="Proteomes" id="UP000515158"/>
    </source>
</evidence>
<dbReference type="GeneID" id="117650948"/>
<dbReference type="GO" id="GO:0005737">
    <property type="term" value="C:cytoplasm"/>
    <property type="evidence" value="ECO:0007669"/>
    <property type="project" value="TreeGrafter"/>
</dbReference>
<proteinExistence type="predicted"/>
<dbReference type="GO" id="GO:0006629">
    <property type="term" value="P:lipid metabolic process"/>
    <property type="evidence" value="ECO:0007669"/>
    <property type="project" value="TreeGrafter"/>
</dbReference>
<dbReference type="InParanoid" id="A0A6P8ZYK8"/>
<protein>
    <submittedName>
        <fullName evidence="3">Uncharacterized protein LOC117650948</fullName>
    </submittedName>
</protein>
<name>A0A6P8ZYK8_THRPL</name>
<dbReference type="PANTHER" id="PTHR10612">
    <property type="entry name" value="APOLIPOPROTEIN D"/>
    <property type="match status" value="1"/>
</dbReference>
<dbReference type="PANTHER" id="PTHR10612:SF34">
    <property type="entry name" value="APOLIPOPROTEIN D"/>
    <property type="match status" value="1"/>
</dbReference>
<feature type="chain" id="PRO_5027843944" evidence="1">
    <location>
        <begin position="23"/>
        <end position="423"/>
    </location>
</feature>
<feature type="signal peptide" evidence="1">
    <location>
        <begin position="1"/>
        <end position="22"/>
    </location>
</feature>
<dbReference type="SUPFAM" id="SSF50814">
    <property type="entry name" value="Lipocalins"/>
    <property type="match status" value="2"/>
</dbReference>
<accession>A0A6P8ZYK8</accession>
<dbReference type="InterPro" id="IPR012674">
    <property type="entry name" value="Calycin"/>
</dbReference>
<evidence type="ECO:0000256" key="1">
    <source>
        <dbReference type="SAM" id="SignalP"/>
    </source>
</evidence>